<comment type="caution">
    <text evidence="2">The sequence shown here is derived from an EMBL/GenBank/DDBJ whole genome shotgun (WGS) entry which is preliminary data.</text>
</comment>
<gene>
    <name evidence="2" type="ORF">CPB84DRAFT_567833</name>
</gene>
<protein>
    <submittedName>
        <fullName evidence="2">CHAT domain-containing protein</fullName>
    </submittedName>
</protein>
<feature type="domain" description="CHAT" evidence="1">
    <location>
        <begin position="762"/>
        <end position="1056"/>
    </location>
</feature>
<sequence>MALMDGAGPITHTDFTRYFRALAESLSTHELDFLVQYPDEVHNLFATSKFLGSLERPLVEWKDSPAVKAYIFYLKAGLNNFKKAGHSLHTVTLDKEPGHSHFFYQLAADLRDSEADSEAVSLSERLIKEFLRVQRRGTSLHFLGMVELASTLTLGFLHRDGRLASFAVALELFREAVKARFAEPWPIVAKRVIVFGRILHNRYRYFAESDENLEKTMEILDVLWDIIPVGRPFRASVLEIIVISALLYLSRGIDTDSWLKTLKHLTLAVELHLQGSLEEGIGLDNEDTADIAEILLQRGLDPAGGFTLASQAICLVHIADMIRATAWDACSKPGFFKLSASLYKRSIGLLPETDEAYERERPAVASAWAIEKAGLRHAILTLGRGDHSNFTLEPSLESTAIFSYRAVTNTLSAYRPKSYSHSCLLHYYVTWVSYLPKQESETDAISDNSITVYSASPWPDDFMSLPGSTEVSSQDRPILPSVILPGIEKVITDEAHEIFKMPLELRTIRAFMGSIDSEVRVLEKTTSYISENVIRWSSEPTYWNPRDVRLSNRMAQLKSQGPYFSRLAQLQALLSRGPERCLELVESSRTLFWNRLLRLQTSFAGLPEDLASSLEATAHELDKCRSQFVQDVTTEEEKWQWELESVFNSLLSRARSVPGFENLLMPKSYEALLHASSGGPVVVLMGNNSTYAALVVRPSGVDTVFLPDLTDQVIGKLIVELNRDSRYARSAVVKDQTRNAGVDDERYLGSRKSPLHLFEIYLDKLWKFIVKPVFEFMGILTEPKVLEERPRLWWCPTGKFAFLPIHAAGNNFGKGNVESVSKYVVSSYTPTLSALLTAREKTRNSPSSLVSDLNALVLAQPNTPGHAGLPMTLKEISLVAELIPSNLLLHVGEGPLSKANVNKKVEEVMKYLEGASILHLACHGHQDRQDPLNSGFELSDGRLSLSKLISGRNPKAFLAFLSACESAANDVDVPDESLNLAAAMLFAGFRSVIGTMWTMNDNDGPQVAQMIYEELFNNMDSVLDPNVIPYALDAAVRKFQENGIHPSRWATYIHVGM</sequence>
<dbReference type="OrthoDB" id="9991317at2759"/>
<name>A0A9P5NQU6_GYMJU</name>
<evidence type="ECO:0000259" key="1">
    <source>
        <dbReference type="Pfam" id="PF12770"/>
    </source>
</evidence>
<evidence type="ECO:0000313" key="2">
    <source>
        <dbReference type="EMBL" id="KAF8905820.1"/>
    </source>
</evidence>
<proteinExistence type="predicted"/>
<dbReference type="Proteomes" id="UP000724874">
    <property type="component" value="Unassembled WGS sequence"/>
</dbReference>
<dbReference type="Pfam" id="PF12770">
    <property type="entry name" value="CHAT"/>
    <property type="match status" value="1"/>
</dbReference>
<dbReference type="InterPro" id="IPR024983">
    <property type="entry name" value="CHAT_dom"/>
</dbReference>
<reference evidence="2" key="1">
    <citation type="submission" date="2020-11" db="EMBL/GenBank/DDBJ databases">
        <authorList>
            <consortium name="DOE Joint Genome Institute"/>
            <person name="Ahrendt S."/>
            <person name="Riley R."/>
            <person name="Andreopoulos W."/>
            <person name="LaButti K."/>
            <person name="Pangilinan J."/>
            <person name="Ruiz-duenas F.J."/>
            <person name="Barrasa J.M."/>
            <person name="Sanchez-Garcia M."/>
            <person name="Camarero S."/>
            <person name="Miyauchi S."/>
            <person name="Serrano A."/>
            <person name="Linde D."/>
            <person name="Babiker R."/>
            <person name="Drula E."/>
            <person name="Ayuso-Fernandez I."/>
            <person name="Pacheco R."/>
            <person name="Padilla G."/>
            <person name="Ferreira P."/>
            <person name="Barriuso J."/>
            <person name="Kellner H."/>
            <person name="Castanera R."/>
            <person name="Alfaro M."/>
            <person name="Ramirez L."/>
            <person name="Pisabarro A.G."/>
            <person name="Kuo A."/>
            <person name="Tritt A."/>
            <person name="Lipzen A."/>
            <person name="He G."/>
            <person name="Yan M."/>
            <person name="Ng V."/>
            <person name="Cullen D."/>
            <person name="Martin F."/>
            <person name="Rosso M.-N."/>
            <person name="Henrissat B."/>
            <person name="Hibbett D."/>
            <person name="Martinez A.T."/>
            <person name="Grigoriev I.V."/>
        </authorList>
    </citation>
    <scope>NUCLEOTIDE SEQUENCE</scope>
    <source>
        <strain evidence="2">AH 44721</strain>
    </source>
</reference>
<organism evidence="2 3">
    <name type="scientific">Gymnopilus junonius</name>
    <name type="common">Spectacular rustgill mushroom</name>
    <name type="synonym">Gymnopilus spectabilis subsp. junonius</name>
    <dbReference type="NCBI Taxonomy" id="109634"/>
    <lineage>
        <taxon>Eukaryota</taxon>
        <taxon>Fungi</taxon>
        <taxon>Dikarya</taxon>
        <taxon>Basidiomycota</taxon>
        <taxon>Agaricomycotina</taxon>
        <taxon>Agaricomycetes</taxon>
        <taxon>Agaricomycetidae</taxon>
        <taxon>Agaricales</taxon>
        <taxon>Agaricineae</taxon>
        <taxon>Hymenogastraceae</taxon>
        <taxon>Gymnopilus</taxon>
    </lineage>
</organism>
<dbReference type="EMBL" id="JADNYJ010000021">
    <property type="protein sequence ID" value="KAF8905820.1"/>
    <property type="molecule type" value="Genomic_DNA"/>
</dbReference>
<accession>A0A9P5NQU6</accession>
<keyword evidence="3" id="KW-1185">Reference proteome</keyword>
<evidence type="ECO:0000313" key="3">
    <source>
        <dbReference type="Proteomes" id="UP000724874"/>
    </source>
</evidence>
<dbReference type="AlphaFoldDB" id="A0A9P5NQU6"/>